<sequence>MHSSANAELEADIVNLHDPAGHRELSARGPFGQPLYQLSKGFALTGGLLFLALVGMSLVSIVGRKLFAMPVPGDIEMLQMGTAVASATLLPYCEMNRSHLRVDFFTINIRPQARARLDAIAHSLLGLFAAIIAWRTLAATESLYESAETSMMLGWPIWPALAFIVPSFILLTLAGFYNAFQLFNAGNDNGGSK</sequence>
<keyword evidence="6 7" id="KW-0472">Membrane</keyword>
<evidence type="ECO:0000256" key="4">
    <source>
        <dbReference type="ARBA" id="ARBA00022692"/>
    </source>
</evidence>
<gene>
    <name evidence="9" type="ORF">N5C72_28235</name>
</gene>
<dbReference type="GO" id="GO:0005886">
    <property type="term" value="C:plasma membrane"/>
    <property type="evidence" value="ECO:0007669"/>
    <property type="project" value="UniProtKB-SubCell"/>
</dbReference>
<dbReference type="AlphaFoldDB" id="A0ABD4Z3R9"/>
<name>A0ABD4Z3R9_9BURK</name>
<comment type="subcellular location">
    <subcellularLocation>
        <location evidence="7">Cell inner membrane</location>
        <topology evidence="7">Multi-pass membrane protein</topology>
    </subcellularLocation>
    <subcellularLocation>
        <location evidence="1">Cell membrane</location>
        <topology evidence="1">Multi-pass membrane protein</topology>
    </subcellularLocation>
</comment>
<keyword evidence="3" id="KW-1003">Cell membrane</keyword>
<feature type="transmembrane region" description="Helical" evidence="7">
    <location>
        <begin position="119"/>
        <end position="137"/>
    </location>
</feature>
<comment type="similarity">
    <text evidence="7">Belongs to the TRAP transporter small permease family.</text>
</comment>
<protein>
    <recommendedName>
        <fullName evidence="7">TRAP transporter small permease protein</fullName>
    </recommendedName>
</protein>
<dbReference type="GO" id="GO:0022857">
    <property type="term" value="F:transmembrane transporter activity"/>
    <property type="evidence" value="ECO:0007669"/>
    <property type="project" value="UniProtKB-UniRule"/>
</dbReference>
<keyword evidence="4 7" id="KW-0812">Transmembrane</keyword>
<evidence type="ECO:0000256" key="2">
    <source>
        <dbReference type="ARBA" id="ARBA00022448"/>
    </source>
</evidence>
<feature type="domain" description="Tripartite ATP-independent periplasmic transporters DctQ component" evidence="8">
    <location>
        <begin position="54"/>
        <end position="183"/>
    </location>
</feature>
<evidence type="ECO:0000313" key="10">
    <source>
        <dbReference type="Proteomes" id="UP001158644"/>
    </source>
</evidence>
<accession>A0ABD4Z3R9</accession>
<feature type="transmembrane region" description="Helical" evidence="7">
    <location>
        <begin position="157"/>
        <end position="177"/>
    </location>
</feature>
<dbReference type="RefSeq" id="WP_279992356.1">
    <property type="nucleotide sequence ID" value="NZ_JAOBZK010000085.1"/>
</dbReference>
<evidence type="ECO:0000256" key="1">
    <source>
        <dbReference type="ARBA" id="ARBA00004651"/>
    </source>
</evidence>
<dbReference type="Pfam" id="PF04290">
    <property type="entry name" value="DctQ"/>
    <property type="match status" value="1"/>
</dbReference>
<evidence type="ECO:0000256" key="5">
    <source>
        <dbReference type="ARBA" id="ARBA00022989"/>
    </source>
</evidence>
<comment type="subunit">
    <text evidence="7">The complex comprises the extracytoplasmic solute receptor protein and the two transmembrane proteins.</text>
</comment>
<comment type="function">
    <text evidence="7">Part of the tripartite ATP-independent periplasmic (TRAP) transport system.</text>
</comment>
<organism evidence="9 10">
    <name type="scientific">Achromobacter mucicolens</name>
    <dbReference type="NCBI Taxonomy" id="1389922"/>
    <lineage>
        <taxon>Bacteria</taxon>
        <taxon>Pseudomonadati</taxon>
        <taxon>Pseudomonadota</taxon>
        <taxon>Betaproteobacteria</taxon>
        <taxon>Burkholderiales</taxon>
        <taxon>Alcaligenaceae</taxon>
        <taxon>Achromobacter</taxon>
    </lineage>
</organism>
<evidence type="ECO:0000256" key="3">
    <source>
        <dbReference type="ARBA" id="ARBA00022475"/>
    </source>
</evidence>
<comment type="caution">
    <text evidence="7">Lacks conserved residue(s) required for the propagation of feature annotation.</text>
</comment>
<dbReference type="EMBL" id="JAOBZK010000085">
    <property type="protein sequence ID" value="MDH1181984.1"/>
    <property type="molecule type" value="Genomic_DNA"/>
</dbReference>
<proteinExistence type="inferred from homology"/>
<comment type="caution">
    <text evidence="9">The sequence shown here is derived from an EMBL/GenBank/DDBJ whole genome shotgun (WGS) entry which is preliminary data.</text>
</comment>
<dbReference type="InterPro" id="IPR055348">
    <property type="entry name" value="DctQ"/>
</dbReference>
<feature type="transmembrane region" description="Helical" evidence="7">
    <location>
        <begin position="41"/>
        <end position="62"/>
    </location>
</feature>
<dbReference type="Proteomes" id="UP001158644">
    <property type="component" value="Unassembled WGS sequence"/>
</dbReference>
<evidence type="ECO:0000256" key="7">
    <source>
        <dbReference type="RuleBase" id="RU369079"/>
    </source>
</evidence>
<evidence type="ECO:0000259" key="8">
    <source>
        <dbReference type="Pfam" id="PF04290"/>
    </source>
</evidence>
<evidence type="ECO:0000256" key="6">
    <source>
        <dbReference type="ARBA" id="ARBA00023136"/>
    </source>
</evidence>
<evidence type="ECO:0000313" key="9">
    <source>
        <dbReference type="EMBL" id="MDH1181984.1"/>
    </source>
</evidence>
<keyword evidence="5 7" id="KW-1133">Transmembrane helix</keyword>
<reference evidence="9 10" key="1">
    <citation type="submission" date="2022-09" db="EMBL/GenBank/DDBJ databases">
        <title>Intensive care unit water sources are persistently colonized with multi-drug resistant bacteria and are the site of extensive horizontal gene transfer of antibiotic resistance genes.</title>
        <authorList>
            <person name="Diorio-Toth L."/>
        </authorList>
    </citation>
    <scope>NUCLEOTIDE SEQUENCE [LARGE SCALE GENOMIC DNA]</scope>
    <source>
        <strain evidence="9 10">GD03967</strain>
    </source>
</reference>
<keyword evidence="2 7" id="KW-0813">Transport</keyword>
<keyword evidence="7" id="KW-0997">Cell inner membrane</keyword>